<dbReference type="CDD" id="cd13123">
    <property type="entry name" value="MATE_MurJ_like"/>
    <property type="match status" value="1"/>
</dbReference>
<dbReference type="Gene3D" id="1.10.510.10">
    <property type="entry name" value="Transferase(Phosphotransferase) domain 1"/>
    <property type="match status" value="1"/>
</dbReference>
<feature type="transmembrane region" description="Helical" evidence="9">
    <location>
        <begin position="290"/>
        <end position="310"/>
    </location>
</feature>
<feature type="transmembrane region" description="Helical" evidence="9">
    <location>
        <begin position="89"/>
        <end position="116"/>
    </location>
</feature>
<dbReference type="PRINTS" id="PR01806">
    <property type="entry name" value="VIRFACTRMVIN"/>
</dbReference>
<dbReference type="PANTHER" id="PTHR47019:SF1">
    <property type="entry name" value="LIPID II FLIPPASE MURJ"/>
    <property type="match status" value="1"/>
</dbReference>
<feature type="transmembrane region" description="Helical" evidence="9">
    <location>
        <begin position="122"/>
        <end position="147"/>
    </location>
</feature>
<evidence type="ECO:0000256" key="7">
    <source>
        <dbReference type="ARBA" id="ARBA00023136"/>
    </source>
</evidence>
<feature type="compositionally biased region" description="Acidic residues" evidence="8">
    <location>
        <begin position="890"/>
        <end position="907"/>
    </location>
</feature>
<feature type="transmembrane region" description="Helical" evidence="9">
    <location>
        <begin position="245"/>
        <end position="270"/>
    </location>
</feature>
<feature type="compositionally biased region" description="Low complexity" evidence="8">
    <location>
        <begin position="825"/>
        <end position="834"/>
    </location>
</feature>
<dbReference type="Proteomes" id="UP000185628">
    <property type="component" value="Unassembled WGS sequence"/>
</dbReference>
<evidence type="ECO:0008006" key="12">
    <source>
        <dbReference type="Google" id="ProtNLM"/>
    </source>
</evidence>
<feature type="transmembrane region" description="Helical" evidence="9">
    <location>
        <begin position="201"/>
        <end position="224"/>
    </location>
</feature>
<feature type="transmembrane region" description="Helical" evidence="9">
    <location>
        <begin position="331"/>
        <end position="358"/>
    </location>
</feature>
<organism evidence="10 11">
    <name type="scientific">Bowdeniella nasicola</name>
    <dbReference type="NCBI Taxonomy" id="208480"/>
    <lineage>
        <taxon>Bacteria</taxon>
        <taxon>Bacillati</taxon>
        <taxon>Actinomycetota</taxon>
        <taxon>Actinomycetes</taxon>
        <taxon>Actinomycetales</taxon>
        <taxon>Actinomycetaceae</taxon>
        <taxon>Bowdeniella</taxon>
    </lineage>
</organism>
<evidence type="ECO:0000256" key="8">
    <source>
        <dbReference type="SAM" id="MobiDB-lite"/>
    </source>
</evidence>
<dbReference type="GO" id="GO:0009252">
    <property type="term" value="P:peptidoglycan biosynthetic process"/>
    <property type="evidence" value="ECO:0007669"/>
    <property type="project" value="UniProtKB-KW"/>
</dbReference>
<dbReference type="EMBL" id="MQVR01000029">
    <property type="protein sequence ID" value="OKL54053.1"/>
    <property type="molecule type" value="Genomic_DNA"/>
</dbReference>
<keyword evidence="11" id="KW-1185">Reference proteome</keyword>
<dbReference type="InterPro" id="IPR004268">
    <property type="entry name" value="MurJ"/>
</dbReference>
<feature type="compositionally biased region" description="Low complexity" evidence="8">
    <location>
        <begin position="1093"/>
        <end position="1103"/>
    </location>
</feature>
<dbReference type="RefSeq" id="WP_073716510.1">
    <property type="nucleotide sequence ID" value="NZ_MQVR01000029.1"/>
</dbReference>
<keyword evidence="7 9" id="KW-0472">Membrane</keyword>
<dbReference type="SUPFAM" id="SSF56112">
    <property type="entry name" value="Protein kinase-like (PK-like)"/>
    <property type="match status" value="1"/>
</dbReference>
<proteinExistence type="predicted"/>
<comment type="caution">
    <text evidence="10">The sequence shown here is derived from an EMBL/GenBank/DDBJ whole genome shotgun (WGS) entry which is preliminary data.</text>
</comment>
<dbReference type="PANTHER" id="PTHR47019">
    <property type="entry name" value="LIPID II FLIPPASE MURJ"/>
    <property type="match status" value="1"/>
</dbReference>
<dbReference type="GO" id="GO:0008360">
    <property type="term" value="P:regulation of cell shape"/>
    <property type="evidence" value="ECO:0007669"/>
    <property type="project" value="UniProtKB-KW"/>
</dbReference>
<dbReference type="InterPro" id="IPR051050">
    <property type="entry name" value="Lipid_II_flippase_MurJ/MviN"/>
</dbReference>
<dbReference type="GO" id="GO:0015648">
    <property type="term" value="F:lipid-linked peptidoglycan transporter activity"/>
    <property type="evidence" value="ECO:0007669"/>
    <property type="project" value="TreeGrafter"/>
</dbReference>
<feature type="transmembrane region" description="Helical" evidence="9">
    <location>
        <begin position="465"/>
        <end position="490"/>
    </location>
</feature>
<keyword evidence="5" id="KW-0573">Peptidoglycan synthesis</keyword>
<feature type="transmembrane region" description="Helical" evidence="9">
    <location>
        <begin position="370"/>
        <end position="390"/>
    </location>
</feature>
<keyword evidence="6 9" id="KW-1133">Transmembrane helix</keyword>
<keyword evidence="4" id="KW-0133">Cell shape</keyword>
<feature type="transmembrane region" description="Helical" evidence="9">
    <location>
        <begin position="12"/>
        <end position="35"/>
    </location>
</feature>
<evidence type="ECO:0000256" key="4">
    <source>
        <dbReference type="ARBA" id="ARBA00022960"/>
    </source>
</evidence>
<dbReference type="GO" id="GO:0005886">
    <property type="term" value="C:plasma membrane"/>
    <property type="evidence" value="ECO:0007669"/>
    <property type="project" value="UniProtKB-SubCell"/>
</dbReference>
<dbReference type="GO" id="GO:0034204">
    <property type="term" value="P:lipid translocation"/>
    <property type="evidence" value="ECO:0007669"/>
    <property type="project" value="TreeGrafter"/>
</dbReference>
<evidence type="ECO:0000256" key="6">
    <source>
        <dbReference type="ARBA" id="ARBA00022989"/>
    </source>
</evidence>
<comment type="subcellular location">
    <subcellularLocation>
        <location evidence="1">Cell membrane</location>
        <topology evidence="1">Multi-pass membrane protein</topology>
    </subcellularLocation>
</comment>
<keyword evidence="2" id="KW-1003">Cell membrane</keyword>
<reference evidence="11" key="1">
    <citation type="submission" date="2016-12" db="EMBL/GenBank/DDBJ databases">
        <authorList>
            <person name="Meng X."/>
        </authorList>
    </citation>
    <scope>NUCLEOTIDE SEQUENCE [LARGE SCALE GENOMIC DNA]</scope>
    <source>
        <strain evidence="11">DSM 19116</strain>
    </source>
</reference>
<accession>A0A1Q5Q2H8</accession>
<evidence type="ECO:0000256" key="5">
    <source>
        <dbReference type="ARBA" id="ARBA00022984"/>
    </source>
</evidence>
<feature type="region of interest" description="Disordered" evidence="8">
    <location>
        <begin position="821"/>
        <end position="949"/>
    </location>
</feature>
<feature type="transmembrane region" description="Helical" evidence="9">
    <location>
        <begin position="402"/>
        <end position="423"/>
    </location>
</feature>
<keyword evidence="3 9" id="KW-0812">Transmembrane</keyword>
<protein>
    <recommendedName>
        <fullName evidence="12">Murein biosynthesis integral membrane protein MurJ</fullName>
    </recommendedName>
</protein>
<feature type="transmembrane region" description="Helical" evidence="9">
    <location>
        <begin position="502"/>
        <end position="523"/>
    </location>
</feature>
<feature type="transmembrane region" description="Helical" evidence="9">
    <location>
        <begin position="55"/>
        <end position="77"/>
    </location>
</feature>
<dbReference type="AlphaFoldDB" id="A0A1Q5Q2H8"/>
<feature type="transmembrane region" description="Helical" evidence="9">
    <location>
        <begin position="1038"/>
        <end position="1058"/>
    </location>
</feature>
<name>A0A1Q5Q2H8_9ACTO</name>
<feature type="region of interest" description="Disordered" evidence="8">
    <location>
        <begin position="1061"/>
        <end position="1131"/>
    </location>
</feature>
<evidence type="ECO:0000256" key="3">
    <source>
        <dbReference type="ARBA" id="ARBA00022692"/>
    </source>
</evidence>
<gene>
    <name evidence="10" type="ORF">BSZ39_06235</name>
</gene>
<evidence type="ECO:0000313" key="11">
    <source>
        <dbReference type="Proteomes" id="UP000185628"/>
    </source>
</evidence>
<feature type="transmembrane region" description="Helical" evidence="9">
    <location>
        <begin position="429"/>
        <end position="453"/>
    </location>
</feature>
<evidence type="ECO:0000313" key="10">
    <source>
        <dbReference type="EMBL" id="OKL54053.1"/>
    </source>
</evidence>
<feature type="transmembrane region" description="Helical" evidence="9">
    <location>
        <begin position="159"/>
        <end position="181"/>
    </location>
</feature>
<feature type="compositionally biased region" description="Basic and acidic residues" evidence="8">
    <location>
        <begin position="1071"/>
        <end position="1081"/>
    </location>
</feature>
<evidence type="ECO:0000256" key="2">
    <source>
        <dbReference type="ARBA" id="ARBA00022475"/>
    </source>
</evidence>
<evidence type="ECO:0000256" key="9">
    <source>
        <dbReference type="SAM" id="Phobius"/>
    </source>
</evidence>
<dbReference type="InterPro" id="IPR011009">
    <property type="entry name" value="Kinase-like_dom_sf"/>
</dbReference>
<feature type="compositionally biased region" description="Pro residues" evidence="8">
    <location>
        <begin position="909"/>
        <end position="923"/>
    </location>
</feature>
<evidence type="ECO:0000256" key="1">
    <source>
        <dbReference type="ARBA" id="ARBA00004651"/>
    </source>
</evidence>
<dbReference type="Pfam" id="PF03023">
    <property type="entry name" value="MurJ"/>
    <property type="match status" value="1"/>
</dbReference>
<sequence>MVRERGLAGSSALMFSGTLVSRILGLLRNALLVAAIGASAGQADPFAVANTLPNIIYNLLAGGVLNAVLVPQVVRALRRKDGDEYVNRLLTVAGLGLFGLTVVATLASSLIVTLYASQLDPAWFDLAVAFAVWCLPQIFFYGVYTLLGQVLNAKGSFGPYMWAPVANNVVAIIGLVIYLWVFGFARDGSGASPGDWTGARIALLAGFATLGVAIQAGVLITALRKTGFRFKWRLGVAGLGGASRMAMWSFAGLAVGQLGFLAVTNVAAAANGAAATSDIMLPANQTYNNAFLIYMLPQSLFTTSLITALFPRMSDKAAAGNHAGVAADFGFALRITATFTLFAAVAFAVLAVPLAHVVLPSVTADEARNVALVLLPLALGIPFQGAWSVVQRAFFAYEDARTQFFIQIPMALAQIIISLIGWWLAPPLYWVPIAAASTAVSMAIGAVVGYVKLSKKLPNVDHGRILGVVLRLAIAAGIAGLVALGGLNLIGLPEASGAASTFTRSVFTVALLGTIMAATYIGVAKHFRIPDIDQLLAQVLRLTMKIVRKVPIIGPRLAGASRAQANVVDNSWSRDERREEDGQSVDDLSGLIGHLVGGRYRLDQLSTIPASGAGTWLHATDTVLDHAVALFLSRDDLSADQLVDSARRAYLIDSDHFPAIRDVEVDPELSRAYVVTDTFPEPNLADVHLSPDEASAIVGTAASILEGARSRGVHHLNITPDHIRIAPTGDLVIVGLGIDGALREFDDGGDAVERSLLATEADADDLQELYSHLCGAAGSQSLAEARSAADVVTALSPITRFAYDSALDTLAISRHSGRPAWLPVETETTPAPAVSEPPPPPGPAGDWHPSFVESSLADPGPDFTEIINLDLDDVTPAAPSHAAPRRSGDTVEEEPADEPEVEPETPAEPDVPVPAPMPLPPPVTSARAATDESTTTPQDRRRRASEALGKTKNAILSGASADVATAKALEAAEKARIAADKARQASRRQADVTTMRIEGLVTKLDGFAAKHSINLPGEVEEYDSSTPLSRRKIDPSPLILTVFAALLIIVLFLALSNLRQPGTVTPPTPEVTRRQATEEPSKAPAEPTEEATPEPTTEALAAPVISSIDVLDPQGDGKENPDLTPRAFDGDPESFWRSRFYKNPTYGNKAGIGLKINLTEKAKLSGVTLTLRGNGGHVQVKTDANDPIGGSVVSEADMSPTTELSFDTIETDTVILWFTALPKADSDGKNRVELAEITLK</sequence>
<dbReference type="OrthoDB" id="9786339at2"/>